<dbReference type="InterPro" id="IPR025614">
    <property type="entry name" value="Cell_morpho_N"/>
</dbReference>
<feature type="domain" description="Cell morphogenesis protein N-terminal" evidence="2">
    <location>
        <begin position="156"/>
        <end position="688"/>
    </location>
</feature>
<feature type="region of interest" description="Disordered" evidence="1">
    <location>
        <begin position="2916"/>
        <end position="2973"/>
    </location>
</feature>
<feature type="domain" description="Cell morphogenesis protein C-terminal" evidence="3">
    <location>
        <begin position="2011"/>
        <end position="2262"/>
    </location>
</feature>
<dbReference type="Pfam" id="PF14225">
    <property type="entry name" value="MOR2-PAG1_C"/>
    <property type="match status" value="1"/>
</dbReference>
<feature type="region of interest" description="Disordered" evidence="1">
    <location>
        <begin position="2505"/>
        <end position="2587"/>
    </location>
</feature>
<proteinExistence type="predicted"/>
<feature type="compositionally biased region" description="Low complexity" evidence="1">
    <location>
        <begin position="2530"/>
        <end position="2539"/>
    </location>
</feature>
<name>A0ABM1AD55_APLCA</name>
<gene>
    <name evidence="7 8" type="primary">LOC101847782</name>
</gene>
<feature type="compositionally biased region" description="Polar residues" evidence="1">
    <location>
        <begin position="1554"/>
        <end position="1571"/>
    </location>
</feature>
<dbReference type="RefSeq" id="XP_012945431.1">
    <property type="nucleotide sequence ID" value="XM_013089977.2"/>
</dbReference>
<feature type="domain" description="Cell morphogenesis central region" evidence="4">
    <location>
        <begin position="1402"/>
        <end position="1486"/>
    </location>
</feature>
<feature type="domain" description="Protein furry C-terminal" evidence="5">
    <location>
        <begin position="2519"/>
        <end position="2927"/>
    </location>
</feature>
<feature type="compositionally biased region" description="Low complexity" evidence="1">
    <location>
        <begin position="2344"/>
        <end position="2355"/>
    </location>
</feature>
<dbReference type="Pfam" id="PF14222">
    <property type="entry name" value="MOR2-PAG1_N"/>
    <property type="match status" value="1"/>
</dbReference>
<feature type="compositionally biased region" description="Polar residues" evidence="1">
    <location>
        <begin position="2483"/>
        <end position="2498"/>
    </location>
</feature>
<feature type="domain" description="Cell morphogenesis central region" evidence="4">
    <location>
        <begin position="1188"/>
        <end position="1361"/>
    </location>
</feature>
<feature type="region of interest" description="Disordered" evidence="1">
    <location>
        <begin position="1"/>
        <end position="25"/>
    </location>
</feature>
<evidence type="ECO:0000313" key="7">
    <source>
        <dbReference type="RefSeq" id="XP_012945430.1"/>
    </source>
</evidence>
<dbReference type="InterPro" id="IPR039867">
    <property type="entry name" value="Furry/Tao3/Mor2"/>
</dbReference>
<dbReference type="Pfam" id="PF14228">
    <property type="entry name" value="MOR2-PAG1_mid"/>
    <property type="match status" value="4"/>
</dbReference>
<dbReference type="Pfam" id="PF19421">
    <property type="entry name" value="Fry_C"/>
    <property type="match status" value="1"/>
</dbReference>
<organism evidence="6 7">
    <name type="scientific">Aplysia californica</name>
    <name type="common">California sea hare</name>
    <dbReference type="NCBI Taxonomy" id="6500"/>
    <lineage>
        <taxon>Eukaryota</taxon>
        <taxon>Metazoa</taxon>
        <taxon>Spiralia</taxon>
        <taxon>Lophotrochozoa</taxon>
        <taxon>Mollusca</taxon>
        <taxon>Gastropoda</taxon>
        <taxon>Heterobranchia</taxon>
        <taxon>Euthyneura</taxon>
        <taxon>Tectipleura</taxon>
        <taxon>Aplysiida</taxon>
        <taxon>Aplysioidea</taxon>
        <taxon>Aplysiidae</taxon>
        <taxon>Aplysia</taxon>
    </lineage>
</organism>
<evidence type="ECO:0000259" key="2">
    <source>
        <dbReference type="Pfam" id="PF14222"/>
    </source>
</evidence>
<feature type="compositionally biased region" description="Polar residues" evidence="1">
    <location>
        <begin position="2561"/>
        <end position="2584"/>
    </location>
</feature>
<accession>A0ABM1AD55</accession>
<feature type="compositionally biased region" description="Acidic residues" evidence="1">
    <location>
        <begin position="2520"/>
        <end position="2529"/>
    </location>
</feature>
<feature type="compositionally biased region" description="Low complexity" evidence="1">
    <location>
        <begin position="15"/>
        <end position="25"/>
    </location>
</feature>
<evidence type="ECO:0000259" key="4">
    <source>
        <dbReference type="Pfam" id="PF14228"/>
    </source>
</evidence>
<feature type="region of interest" description="Disordered" evidence="1">
    <location>
        <begin position="2329"/>
        <end position="2373"/>
    </location>
</feature>
<sequence length="2986" mass="333208">MSSHNPSAPPGAGSGSAPSPSLLAASSFNGTEGVVSFPWRREPSQDVVSAGISRDAKAGEYILQNLFVEFCRITERRIELVLSEPLERPLSKSLQRGEDVQFDQVLSALGNVAEHCLPSILKTLFAWYQRQMKDDSPFLDSRQRHRSKGSKDYLCERRDLAVEFVYCLVLIEVLSKLSYHPGHEDMVGYIIDQCFRHFKYRDGSVLQSNPNASNINIIADLYAEVIGVLASSRFLAVRKKFMNELKELKLRDQTPYTAQSIISLLMGLKFFRVKMHPIEEFELCVQLLLELGHYFLEVKDRDIKHALAGLFVEILLPVAATVKNEVNIPVLKKLVEDLYTVTVDMATKRKHTLHLFPLVTCLLCVSQKQFFLNNWHYFLSMCLSQLKNRDVKMSRVALESLYRLLWVYMVRIKCESNTATQSRLQSIVNSLFPKGSKLVTPKDMPLNIFVKIIQFIAKERLDFAIKDIIFDLLCVGRNNKFLTPERMSIGLRAFLVIADSLQQKDGDPPMPQSSSCLPSGSTVRVKKTFLNKMLSDISAKSIGLAPYYPYILKTFDSILRALDLQVGRSLLMTKSENANKEPEEMITNDRKPKLDLFRTCIAAIPRLIPDGMTSQELVELITRLTVHVDEELKVLAVQALQNLMSESVAWRDHVVHGFVQFIQKDISDTKPALLDNTLRLLSQLLVQWKSTLTPANNSQPTPKDSAMSVAHVEVLHEVEGLCLVMMCSCRVVTRKLAVHLLKEVRNIFNMYSEHQVCSASLLEVIDKACPAVMEKLMPLLPSSEKPILLTLPSMDLAWVTDRAVTLWLPAGGGSMQDGHQINYSFHRVDMWIRCIAEFASTEHAQTLCPRAVAHAWPIVYTRLNALFPLVDPSAQTEQTRASSILRSAGSKKGTSEKDVHMQLWQNYVIMACTVAMHSNCLLHRCSSPELGAASSPESDKALTVQACTATNLFQRLVPLMRCDSSDMRDTIVNGLGYCNPGVFKELAEELLPFLKEAIDKKQDNLRRRRKRDILRVQLAHIFELMAENKAFAQSESGVIDMETGSLSSMFVDYIDGARQYLEGENDRDLPILQEIRLHFSGFVQHLICNTPMEYRKKLLSRDLRYSLFHLFANWSGHFNLTFGSGDKRHNKEEPWSEQELSAARAMSAVLCCGKVFDANGLNDDGYIYHWLDTLLSSHDDKMRPKIYELAKETVFLLLDFNSEAQALLDWVIDRCYTGQNEVADGCFNALAAVFQTREYPCDHVAMLNLSVLNVGSPRISTHETAVQLLHLLDLRFFQEAPVFRETPGECGGHPMTPLNDILLSVSYCNSQIFVSDQLARIHTDLTMPMFSEITQRFQTARPSVRQTLLKYLLPWLHNMELVDPSLPQNSPLASFLTRLTDAQTDVFVPPLKGEGWGSTQATEMVLNNLFYITVNFGDEHPLEIEALWAALVSCWPFNLKVIIRYLVIITNIAAVDLLPYAKRVVTYLGRAKPEKLVDELMNELQTVETLNVNIERTQTPPFYRLCSIKKPTSAPSAADDEKTVSPVPDYQLEKGILHTKRHSANEEVQHESTPRTNSTASLKSITSNSTESTAEQMVLDEDVIGPAQARCSSVEMRRSESPAPYPLPMPAYGGYFAPLNECLPENFSPTPGFHRSNIAVMFLCDLVLDGLEVDWSPHLPLMLHVIFLGLDHSRALVYEHCKKLLQNLLLLASSQEQVSAATSRLLLAFRSSVADTLKVISEDRDAQLTLETPSRDPHIQYITKSTFSIDSSATMTPDSTTEYTDPEMLSTVDDVIKAMLSFMESRKGRPLWSSEDITPKMLSTQSATHLSYFLKYTVRCFKELSPLALVEQRWSQVSLQLALSCSSRHYAGRSFQILRALQIRPSTQMLSDILSRLVETVAEQGEDMQGYVTEMMLTLEASIDNLDLEFRPIDFMRELFMSTPNLAKDATDSRRSAITAPRQVHPHHARSTSYTVSAYTQRAYAGGGDGRIRSCTEVESRKSNLGRSRSAQSLKNLDQTGAEDKLTLVTQMFWMTVSLLESDYEYEFSLAVKLLDKILCHLQPERPECRDKLDKILNQIKWPNFPGVYILLLKGCTSPMASESTWALLSKIILCVNSPVIDPSTSWGFPMVTIALLPYLVQNYENPSQICRDTADRVAQVCNHQGDRLSNLATVMSLYSRGTFGKDSFQWTKCVVKYLLDEYAPSAVSMVSFLVEVLEKGQPSYQQSCLQILYCMVHYLDVQSATSTVVNQELFHAVSKYLQSHHWREALKIVKLAVTRSSTLAAPPPSSGATTSSSELTMFSHSALTSFAEAESLTKFSKELPGRTLDFTIDLSKVPIIGRKFISPETNKPSAAEEKERATSSSISGSAVSLSRKPSNNQDLDSVWRRPQASQARTRERLVNLLTCFGQRVGLPKSPSVIFSQSSDTLDHQASVGGSSGEETSLPEASSNDTLLGNESSGNELMVTFKGFDFLDNELEESESEDFFFQLGDRRHSLHLEHSPTSSGRPNFGSEPNLQMMSTLPKVVGSPRDSVTEQPSTDEESESSEQETSGATATSDPAVGSTSIQVNSSALGRLRSSPLTASTQSLSSNTPSESDTVDLNSSQASPALSQLSAALLTLPADEVEEVWRAHVVKVMAECSLTHVGKTCQIFPRLFRELRKRLTTMTKEACYYISKSESLKNVTSQILQVLDLVHQQLECPFLYSESDSLLGSRLLDRHRFCVLEIQECFETYSLRKDQAEQSLESLKSSIKQQSLGDGGSFIFCGEEQQVELCHRLYKLLFQLVLLFESYLKLLDAFHLVTASPQVNDMSGQVISVRKELVLALEELDNGQASPFNVDTKVVSKQEAVAALAEYLTGGQYLRAIQILRCFRSLWPSDVFGMTVEDDVLMLLNIYCSSLAEKKSGVFALTKTSLELTPLYGQLMDINVSLNSSSPPGSTSASLTSAAAAAAVPSSSSGPPSAPTQTGGRDSRGSFSSGGGGGDGGGISPARLEVLLRSSDSSIL</sequence>
<keyword evidence="6" id="KW-1185">Reference proteome</keyword>
<feature type="region of interest" description="Disordered" evidence="1">
    <location>
        <begin position="2406"/>
        <end position="2439"/>
    </location>
</feature>
<evidence type="ECO:0000256" key="1">
    <source>
        <dbReference type="SAM" id="MobiDB-lite"/>
    </source>
</evidence>
<dbReference type="GeneID" id="101847782"/>
<dbReference type="PANTHER" id="PTHR12295">
    <property type="entry name" value="FURRY-RELATED"/>
    <property type="match status" value="1"/>
</dbReference>
<dbReference type="SUPFAM" id="SSF48371">
    <property type="entry name" value="ARM repeat"/>
    <property type="match status" value="3"/>
</dbReference>
<feature type="compositionally biased region" description="Polar residues" evidence="1">
    <location>
        <begin position="2421"/>
        <end position="2439"/>
    </location>
</feature>
<feature type="region of interest" description="Disordered" evidence="1">
    <location>
        <begin position="2479"/>
        <end position="2498"/>
    </location>
</feature>
<dbReference type="RefSeq" id="XP_012945430.1">
    <property type="nucleotide sequence ID" value="XM_013089976.2"/>
</dbReference>
<reference evidence="7 8" key="1">
    <citation type="submission" date="2025-05" db="UniProtKB">
        <authorList>
            <consortium name="RefSeq"/>
        </authorList>
    </citation>
    <scope>IDENTIFICATION</scope>
</reference>
<evidence type="ECO:0000313" key="6">
    <source>
        <dbReference type="Proteomes" id="UP000694888"/>
    </source>
</evidence>
<protein>
    <submittedName>
        <fullName evidence="7 8">Protein furry homolog isoform X1</fullName>
    </submittedName>
</protein>
<feature type="domain" description="Cell morphogenesis central region" evidence="4">
    <location>
        <begin position="1634"/>
        <end position="1690"/>
    </location>
</feature>
<evidence type="ECO:0000313" key="8">
    <source>
        <dbReference type="RefSeq" id="XP_012945431.1"/>
    </source>
</evidence>
<feature type="region of interest" description="Disordered" evidence="1">
    <location>
        <begin position="1541"/>
        <end position="1571"/>
    </location>
</feature>
<dbReference type="InterPro" id="IPR045842">
    <property type="entry name" value="Fry_C"/>
</dbReference>
<feature type="compositionally biased region" description="Basic and acidic residues" evidence="1">
    <location>
        <begin position="1543"/>
        <end position="1553"/>
    </location>
</feature>
<dbReference type="PANTHER" id="PTHR12295:SF30">
    <property type="entry name" value="PROTEIN FURRY"/>
    <property type="match status" value="1"/>
</dbReference>
<feature type="compositionally biased region" description="Low complexity" evidence="1">
    <location>
        <begin position="2916"/>
        <end position="2941"/>
    </location>
</feature>
<dbReference type="InterPro" id="IPR029473">
    <property type="entry name" value="MOR2-PAG1_mid"/>
</dbReference>
<evidence type="ECO:0000259" key="3">
    <source>
        <dbReference type="Pfam" id="PF14225"/>
    </source>
</evidence>
<feature type="compositionally biased region" description="Polar residues" evidence="1">
    <location>
        <begin position="2544"/>
        <end position="2554"/>
    </location>
</feature>
<feature type="domain" description="Cell morphogenesis central region" evidence="4">
    <location>
        <begin position="1777"/>
        <end position="1866"/>
    </location>
</feature>
<dbReference type="Proteomes" id="UP000694888">
    <property type="component" value="Unplaced"/>
</dbReference>
<feature type="compositionally biased region" description="Gly residues" evidence="1">
    <location>
        <begin position="2958"/>
        <end position="2969"/>
    </location>
</feature>
<evidence type="ECO:0000259" key="5">
    <source>
        <dbReference type="Pfam" id="PF19421"/>
    </source>
</evidence>
<dbReference type="InterPro" id="IPR025481">
    <property type="entry name" value="Cell_Morphogen_C"/>
</dbReference>
<dbReference type="InterPro" id="IPR016024">
    <property type="entry name" value="ARM-type_fold"/>
</dbReference>